<dbReference type="Gene3D" id="1.10.260.40">
    <property type="entry name" value="lambda repressor-like DNA-binding domains"/>
    <property type="match status" value="1"/>
</dbReference>
<evidence type="ECO:0000313" key="1">
    <source>
        <dbReference type="EMBL" id="MEM5534971.1"/>
    </source>
</evidence>
<comment type="caution">
    <text evidence="1">The sequence shown here is derived from an EMBL/GenBank/DDBJ whole genome shotgun (WGS) entry which is preliminary data.</text>
</comment>
<keyword evidence="2" id="KW-1185">Reference proteome</keyword>
<evidence type="ECO:0000313" key="2">
    <source>
        <dbReference type="Proteomes" id="UP001449225"/>
    </source>
</evidence>
<dbReference type="Proteomes" id="UP001449225">
    <property type="component" value="Unassembled WGS sequence"/>
</dbReference>
<dbReference type="RefSeq" id="WP_342853436.1">
    <property type="nucleotide sequence ID" value="NZ_JBBMRA010000001.1"/>
</dbReference>
<dbReference type="InterPro" id="IPR001387">
    <property type="entry name" value="Cro/C1-type_HTH"/>
</dbReference>
<organism evidence="1 2">
    <name type="scientific">Neptuniibacter pectenicola</name>
    <dbReference type="NCBI Taxonomy" id="1806669"/>
    <lineage>
        <taxon>Bacteria</taxon>
        <taxon>Pseudomonadati</taxon>
        <taxon>Pseudomonadota</taxon>
        <taxon>Gammaproteobacteria</taxon>
        <taxon>Oceanospirillales</taxon>
        <taxon>Oceanospirillaceae</taxon>
        <taxon>Neptuniibacter</taxon>
    </lineage>
</organism>
<protein>
    <submittedName>
        <fullName evidence="1">Helix-turn-helix transcriptional regulator</fullName>
    </submittedName>
</protein>
<sequence length="285" mass="32448">MAKNLIEYIIENTPLRQKELAKQLDVSATLITRWKKGEKIPPEREEVLKKIANLFTDDIAWAEIAKTEANAKAWYHYVHELNELAEISAYNIHDEPDVYAPTILKAMKEAGIPIPTTAPRVEEAEDEVPFNKLALELLNNYGRYVHWCERNLYVIRDEDIKGETYDAEDYAIGLSIGYLEDKALLDAGANLTQVKGYVTKVKFDAIEFIRSLCNSMEAAGLHMSLDFYAFVNESPLTLEDDVLFSQLGGNIEEHLSFGEKLILQEVRELKMMVSNLMKSTDLGNR</sequence>
<dbReference type="InterPro" id="IPR010982">
    <property type="entry name" value="Lambda_DNA-bd_dom_sf"/>
</dbReference>
<accession>A0ABU9TMN0</accession>
<dbReference type="SUPFAM" id="SSF47413">
    <property type="entry name" value="lambda repressor-like DNA-binding domains"/>
    <property type="match status" value="1"/>
</dbReference>
<dbReference type="EMBL" id="JBBMRA010000001">
    <property type="protein sequence ID" value="MEM5534971.1"/>
    <property type="molecule type" value="Genomic_DNA"/>
</dbReference>
<gene>
    <name evidence="1" type="ORF">WNY58_01080</name>
</gene>
<name>A0ABU9TMN0_9GAMM</name>
<reference evidence="1 2" key="1">
    <citation type="submission" date="2024-03" db="EMBL/GenBank/DDBJ databases">
        <title>Community enrichment and isolation of bacterial strains for fucoidan degradation.</title>
        <authorList>
            <person name="Sichert A."/>
        </authorList>
    </citation>
    <scope>NUCLEOTIDE SEQUENCE [LARGE SCALE GENOMIC DNA]</scope>
    <source>
        <strain evidence="1 2">AS76</strain>
    </source>
</reference>
<dbReference type="CDD" id="cd00093">
    <property type="entry name" value="HTH_XRE"/>
    <property type="match status" value="1"/>
</dbReference>
<proteinExistence type="predicted"/>